<dbReference type="Pfam" id="PF01985">
    <property type="entry name" value="CRS1_YhbY"/>
    <property type="match status" value="1"/>
</dbReference>
<accession>A0AAN9NLR0</accession>
<evidence type="ECO:0000256" key="5">
    <source>
        <dbReference type="ARBA" id="ARBA00023187"/>
    </source>
</evidence>
<keyword evidence="2" id="KW-0677">Repeat</keyword>
<evidence type="ECO:0000313" key="10">
    <source>
        <dbReference type="EMBL" id="KAK7373087.1"/>
    </source>
</evidence>
<reference evidence="10 11" key="1">
    <citation type="submission" date="2024-01" db="EMBL/GenBank/DDBJ databases">
        <title>The genomes of 5 underutilized Papilionoideae crops provide insights into root nodulation and disease resistanc.</title>
        <authorList>
            <person name="Jiang F."/>
        </authorList>
    </citation>
    <scope>NUCLEOTIDE SEQUENCE [LARGE SCALE GENOMIC DNA]</scope>
    <source>
        <strain evidence="10">JINMINGXINNONG_FW02</strain>
        <tissue evidence="10">Leaves</tissue>
    </source>
</reference>
<evidence type="ECO:0000256" key="4">
    <source>
        <dbReference type="ARBA" id="ARBA00022946"/>
    </source>
</evidence>
<dbReference type="GO" id="GO:0000373">
    <property type="term" value="P:Group II intron splicing"/>
    <property type="evidence" value="ECO:0007669"/>
    <property type="project" value="InterPro"/>
</dbReference>
<keyword evidence="11" id="KW-1185">Reference proteome</keyword>
<feature type="domain" description="CRM" evidence="9">
    <location>
        <begin position="43"/>
        <end position="156"/>
    </location>
</feature>
<keyword evidence="5" id="KW-0508">mRNA splicing</keyword>
<dbReference type="InterPro" id="IPR044599">
    <property type="entry name" value="CAF1P_plant"/>
</dbReference>
<evidence type="ECO:0000256" key="3">
    <source>
        <dbReference type="ARBA" id="ARBA00022884"/>
    </source>
</evidence>
<dbReference type="EMBL" id="JAYMYR010000003">
    <property type="protein sequence ID" value="KAK7373087.1"/>
    <property type="molecule type" value="Genomic_DNA"/>
</dbReference>
<evidence type="ECO:0000313" key="11">
    <source>
        <dbReference type="Proteomes" id="UP001374584"/>
    </source>
</evidence>
<dbReference type="GO" id="GO:1990904">
    <property type="term" value="C:ribonucleoprotein complex"/>
    <property type="evidence" value="ECO:0007669"/>
    <property type="project" value="UniProtKB-KW"/>
</dbReference>
<evidence type="ECO:0000256" key="2">
    <source>
        <dbReference type="ARBA" id="ARBA00022737"/>
    </source>
</evidence>
<keyword evidence="3 7" id="KW-0694">RNA-binding</keyword>
<evidence type="ECO:0000256" key="8">
    <source>
        <dbReference type="SAM" id="MobiDB-lite"/>
    </source>
</evidence>
<organism evidence="10 11">
    <name type="scientific">Phaseolus coccineus</name>
    <name type="common">Scarlet runner bean</name>
    <name type="synonym">Phaseolus multiflorus</name>
    <dbReference type="NCBI Taxonomy" id="3886"/>
    <lineage>
        <taxon>Eukaryota</taxon>
        <taxon>Viridiplantae</taxon>
        <taxon>Streptophyta</taxon>
        <taxon>Embryophyta</taxon>
        <taxon>Tracheophyta</taxon>
        <taxon>Spermatophyta</taxon>
        <taxon>Magnoliopsida</taxon>
        <taxon>eudicotyledons</taxon>
        <taxon>Gunneridae</taxon>
        <taxon>Pentapetalae</taxon>
        <taxon>rosids</taxon>
        <taxon>fabids</taxon>
        <taxon>Fabales</taxon>
        <taxon>Fabaceae</taxon>
        <taxon>Papilionoideae</taxon>
        <taxon>50 kb inversion clade</taxon>
        <taxon>NPAAA clade</taxon>
        <taxon>indigoferoid/millettioid clade</taxon>
        <taxon>Phaseoleae</taxon>
        <taxon>Phaseolus</taxon>
    </lineage>
</organism>
<feature type="region of interest" description="Disordered" evidence="8">
    <location>
        <begin position="148"/>
        <end position="180"/>
    </location>
</feature>
<protein>
    <recommendedName>
        <fullName evidence="9">CRM domain-containing protein</fullName>
    </recommendedName>
</protein>
<feature type="compositionally biased region" description="Polar residues" evidence="8">
    <location>
        <begin position="167"/>
        <end position="177"/>
    </location>
</feature>
<evidence type="ECO:0000256" key="1">
    <source>
        <dbReference type="ARBA" id="ARBA00022664"/>
    </source>
</evidence>
<dbReference type="InterPro" id="IPR035920">
    <property type="entry name" value="YhbY-like_sf"/>
</dbReference>
<keyword evidence="1" id="KW-0507">mRNA processing</keyword>
<evidence type="ECO:0000256" key="6">
    <source>
        <dbReference type="ARBA" id="ARBA00023274"/>
    </source>
</evidence>
<dbReference type="SUPFAM" id="SSF75471">
    <property type="entry name" value="YhbY-like"/>
    <property type="match status" value="1"/>
</dbReference>
<dbReference type="PROSITE" id="PS51295">
    <property type="entry name" value="CRM"/>
    <property type="match status" value="1"/>
</dbReference>
<dbReference type="PANTHER" id="PTHR46247:SF1">
    <property type="entry name" value="CRS2-ASSOCIATED FACTOR 1, CHLOROPLASTIC"/>
    <property type="match status" value="1"/>
</dbReference>
<comment type="caution">
    <text evidence="10">The sequence shown here is derived from an EMBL/GenBank/DDBJ whole genome shotgun (WGS) entry which is preliminary data.</text>
</comment>
<gene>
    <name evidence="10" type="ORF">VNO80_06484</name>
</gene>
<keyword evidence="4" id="KW-0809">Transit peptide</keyword>
<keyword evidence="6" id="KW-0687">Ribonucleoprotein</keyword>
<dbReference type="InterPro" id="IPR001890">
    <property type="entry name" value="RNA-binding_CRM"/>
</dbReference>
<evidence type="ECO:0000256" key="7">
    <source>
        <dbReference type="PROSITE-ProRule" id="PRU00626"/>
    </source>
</evidence>
<name>A0AAN9NLR0_PHACN</name>
<dbReference type="PANTHER" id="PTHR46247">
    <property type="entry name" value="CRS2-ASSOCIATED FACTOR 1, CHLOROPLASTIC"/>
    <property type="match status" value="1"/>
</dbReference>
<proteinExistence type="predicted"/>
<dbReference type="Proteomes" id="UP001374584">
    <property type="component" value="Unassembled WGS sequence"/>
</dbReference>
<dbReference type="GO" id="GO:0006397">
    <property type="term" value="P:mRNA processing"/>
    <property type="evidence" value="ECO:0007669"/>
    <property type="project" value="UniProtKB-KW"/>
</dbReference>
<dbReference type="AlphaFoldDB" id="A0AAN9NLR0"/>
<dbReference type="GO" id="GO:0003723">
    <property type="term" value="F:RNA binding"/>
    <property type="evidence" value="ECO:0007669"/>
    <property type="project" value="UniProtKB-UniRule"/>
</dbReference>
<sequence length="307" mass="34558">MLASKTTVTDFHLLSPPLSDKEGAEVVRLVVPIWESREQVLGKSLTENEINRLLKRAGKSSRPLHIGKDGLTHNMLENIYTYWMRCNVCKIKCIRVCTVNMDNECQQLKERTRGNHSPTFWHSLFRDLVRCLLFSFKDDHILMCRGPNSRTSLPNPRDDDKDATKINVDSGNSNKLPPNSRKLSAACLQKNTVEHLCNEPLDISILSNSDDLSLHQVYPCFTENKNLPIFVVYDATSLPVKTCEVEITEDVMAIFCTPEMVSRTYKNFASTVTDPHSNKLLDGSEAKGVSESSRCAPCTKGVLLLLD</sequence>
<dbReference type="Gene3D" id="3.30.110.60">
    <property type="entry name" value="YhbY-like"/>
    <property type="match status" value="1"/>
</dbReference>
<evidence type="ECO:0000259" key="9">
    <source>
        <dbReference type="PROSITE" id="PS51295"/>
    </source>
</evidence>